<reference evidence="3 6" key="3">
    <citation type="submission" date="2021-12" db="EMBL/GenBank/DDBJ databases">
        <title>Genomic and phenotypic characterization of three Burkholderia contaminans isolates recovered from different sources.</title>
        <authorList>
            <person name="Lopez De Volder A."/>
            <person name="Fan Y."/>
            <person name="Nunvar J."/>
            <person name="Herrera T."/>
            <person name="Timp W."/>
            <person name="Degrossi J."/>
        </authorList>
    </citation>
    <scope>NUCLEOTIDE SEQUENCE [LARGE SCALE GENOMIC DNA]</scope>
    <source>
        <strain evidence="3 6">LMG 23361</strain>
    </source>
</reference>
<dbReference type="Proteomes" id="UP000664048">
    <property type="component" value="Unassembled WGS sequence"/>
</dbReference>
<evidence type="ECO:0000313" key="2">
    <source>
        <dbReference type="EMBL" id="MBO1835726.1"/>
    </source>
</evidence>
<dbReference type="GeneID" id="93193740"/>
<dbReference type="AlphaFoldDB" id="A0AAP1VES6"/>
<dbReference type="EMBL" id="JAGEMX010000042">
    <property type="protein sequence ID" value="MBO1835726.1"/>
    <property type="molecule type" value="Genomic_DNA"/>
</dbReference>
<reference evidence="1" key="1">
    <citation type="submission" date="2021-01" db="EMBL/GenBank/DDBJ databases">
        <title>Outbreak of Burkholderia contaminns endophthalmitis traced to a clinical ventilation system.</title>
        <authorList>
            <person name="Lipuma J."/>
            <person name="Spilker T."/>
            <person name="Kratholm J."/>
        </authorList>
    </citation>
    <scope>NUCLEOTIDE SEQUENCE</scope>
    <source>
        <strain evidence="1">HI4954</strain>
    </source>
</reference>
<dbReference type="EMBL" id="CP090640">
    <property type="protein sequence ID" value="WFN18382.1"/>
    <property type="molecule type" value="Genomic_DNA"/>
</dbReference>
<gene>
    <name evidence="2" type="ORF">J4M89_40805</name>
    <name evidence="1" type="ORF">JIN94_40680</name>
    <name evidence="3" type="ORF">LXE91_04925</name>
</gene>
<evidence type="ECO:0000313" key="5">
    <source>
        <dbReference type="Proteomes" id="UP000664048"/>
    </source>
</evidence>
<name>A0AAP1VES6_9BURK</name>
<sequence length="527" mass="58702">MSSSSLFDLVTTQHLQASAATRRYLTIDFPPAYELARACNSIFALVDRDDIDQQEAPRLAWRLKLTVLQTLLPFDDERLRLRQMAESLSILAEGMHAIAAPARTIDNIVTALLESPKNPKLERIAMGLGSTNRSRSAIFAGLQRVNSPGWPLTVDSERDLGLQGVAILRSRRDLHSQVFSRIVVPGTLRFSAKPLVHDLLLGGRASEIVIAAYRGERIQIPERLELPRDTVFSSAASSRKFPIVVIDEAQDEPLDKWVNDSSWESIRAQIPNLTPISDRDISVSARFVLFADASGAFLPNDGTIVEISDLLDRNFEVDVNHLPRKAVDSLEEHDLILLRLSGSGDYLDEVADTLMASEGRPNLRHEATEWKSLLCNALKRHGEGVIASAFRALGGRLRSASYLWVWAGDTVIAPQSYDTFRYLTAVLAEFASRQFSTDLDAYAKTKWDQMELVKGYQHRAGGEIRTALLERVRKLIAERQRIETVLSIALPGVESGQMGLLRVSAIDGQSVRVPYSTLFHKHSVEMK</sequence>
<evidence type="ECO:0000313" key="1">
    <source>
        <dbReference type="EMBL" id="MBK1936199.1"/>
    </source>
</evidence>
<dbReference type="Proteomes" id="UP001220209">
    <property type="component" value="Chromosome 1"/>
</dbReference>
<proteinExistence type="predicted"/>
<reference evidence="2 5" key="2">
    <citation type="submission" date="2021-03" db="EMBL/GenBank/DDBJ databases">
        <title>Clinical course, treatment and visual outcome of an outbreak of Burkholderia contaminans endophthalmitis following cataract surgery.</title>
        <authorList>
            <person name="Lind C."/>
            <person name="Olsen K."/>
            <person name="Angelsen N.K."/>
            <person name="Krefting E.A."/>
            <person name="Fossen K."/>
            <person name="Gravningen K."/>
            <person name="Depoorter E."/>
            <person name="Vandamme P."/>
            <person name="Bertelsen G."/>
        </authorList>
    </citation>
    <scope>NUCLEOTIDE SEQUENCE [LARGE SCALE GENOMIC DNA]</scope>
    <source>
        <strain evidence="2 5">51242556</strain>
    </source>
</reference>
<dbReference type="Proteomes" id="UP000611459">
    <property type="component" value="Unassembled WGS sequence"/>
</dbReference>
<evidence type="ECO:0000313" key="3">
    <source>
        <dbReference type="EMBL" id="WFN18382.1"/>
    </source>
</evidence>
<dbReference type="EMBL" id="JAENIB010000053">
    <property type="protein sequence ID" value="MBK1936199.1"/>
    <property type="molecule type" value="Genomic_DNA"/>
</dbReference>
<accession>A0AAP1VES6</accession>
<organism evidence="1 4">
    <name type="scientific">Burkholderia contaminans</name>
    <dbReference type="NCBI Taxonomy" id="488447"/>
    <lineage>
        <taxon>Bacteria</taxon>
        <taxon>Pseudomonadati</taxon>
        <taxon>Pseudomonadota</taxon>
        <taxon>Betaproteobacteria</taxon>
        <taxon>Burkholderiales</taxon>
        <taxon>Burkholderiaceae</taxon>
        <taxon>Burkholderia</taxon>
        <taxon>Burkholderia cepacia complex</taxon>
    </lineage>
</organism>
<evidence type="ECO:0000313" key="4">
    <source>
        <dbReference type="Proteomes" id="UP000611459"/>
    </source>
</evidence>
<dbReference type="RefSeq" id="WP_135370745.1">
    <property type="nucleotide sequence ID" value="NZ_AP018358.1"/>
</dbReference>
<evidence type="ECO:0000313" key="6">
    <source>
        <dbReference type="Proteomes" id="UP001220209"/>
    </source>
</evidence>
<protein>
    <submittedName>
        <fullName evidence="1">Uncharacterized protein</fullName>
    </submittedName>
</protein>
<keyword evidence="5" id="KW-1185">Reference proteome</keyword>